<comment type="caution">
    <text evidence="1">The sequence shown here is derived from an EMBL/GenBank/DDBJ whole genome shotgun (WGS) entry which is preliminary data.</text>
</comment>
<accession>A0AAV1UW03</accession>
<proteinExistence type="predicted"/>
<sequence length="113" mass="12919">MRTIGAGATYAEEVASDRAIRERCLKPYLILRSQYKARLEVQPRSAPVLPIKGVLILLITGKTTDEEDNDFIRWVHYTRSLSSMYAWRAGVSVVDVRLERKLRYDYAKLNASG</sequence>
<evidence type="ECO:0000313" key="2">
    <source>
        <dbReference type="Proteomes" id="UP001162060"/>
    </source>
</evidence>
<dbReference type="Proteomes" id="UP001162060">
    <property type="component" value="Unassembled WGS sequence"/>
</dbReference>
<name>A0AAV1UW03_9STRA</name>
<evidence type="ECO:0000313" key="1">
    <source>
        <dbReference type="EMBL" id="CAK7938596.1"/>
    </source>
</evidence>
<gene>
    <name evidence="1" type="ORF">PM001_LOCUS23746</name>
</gene>
<dbReference type="EMBL" id="CAKLBY020000231">
    <property type="protein sequence ID" value="CAK7938596.1"/>
    <property type="molecule type" value="Genomic_DNA"/>
</dbReference>
<organism evidence="1 2">
    <name type="scientific">Peronospora matthiolae</name>
    <dbReference type="NCBI Taxonomy" id="2874970"/>
    <lineage>
        <taxon>Eukaryota</taxon>
        <taxon>Sar</taxon>
        <taxon>Stramenopiles</taxon>
        <taxon>Oomycota</taxon>
        <taxon>Peronosporomycetes</taxon>
        <taxon>Peronosporales</taxon>
        <taxon>Peronosporaceae</taxon>
        <taxon>Peronospora</taxon>
    </lineage>
</organism>
<dbReference type="AlphaFoldDB" id="A0AAV1UW03"/>
<protein>
    <submittedName>
        <fullName evidence="1">Uncharacterized protein</fullName>
    </submittedName>
</protein>
<reference evidence="1" key="1">
    <citation type="submission" date="2024-01" db="EMBL/GenBank/DDBJ databases">
        <authorList>
            <person name="Webb A."/>
        </authorList>
    </citation>
    <scope>NUCLEOTIDE SEQUENCE</scope>
    <source>
        <strain evidence="1">Pm1</strain>
    </source>
</reference>